<dbReference type="InterPro" id="IPR024096">
    <property type="entry name" value="NO_sig/Golgi_transp_ligand-bd"/>
</dbReference>
<dbReference type="Gene3D" id="3.30.1380.20">
    <property type="entry name" value="Trafficking protein particle complex subunit 3"/>
    <property type="match status" value="1"/>
</dbReference>
<evidence type="ECO:0000313" key="3">
    <source>
        <dbReference type="Proteomes" id="UP000034681"/>
    </source>
</evidence>
<dbReference type="eggNOG" id="COG1719">
    <property type="taxonomic scope" value="Bacteria"/>
</dbReference>
<name>A0A0M2PW56_PROHO</name>
<accession>A0A0M2PW56</accession>
<evidence type="ECO:0000259" key="1">
    <source>
        <dbReference type="SMART" id="SM00989"/>
    </source>
</evidence>
<dbReference type="PANTHER" id="PTHR35090">
    <property type="entry name" value="DNA-DIRECTED RNA POLYMERASE SUBUNIT I"/>
    <property type="match status" value="1"/>
</dbReference>
<dbReference type="Proteomes" id="UP000034681">
    <property type="component" value="Unassembled WGS sequence"/>
</dbReference>
<evidence type="ECO:0000313" key="2">
    <source>
        <dbReference type="EMBL" id="KKI99317.1"/>
    </source>
</evidence>
<keyword evidence="3" id="KW-1185">Reference proteome</keyword>
<organism evidence="2 3">
    <name type="scientific">Prochlorothrix hollandica PCC 9006 = CALU 1027</name>
    <dbReference type="NCBI Taxonomy" id="317619"/>
    <lineage>
        <taxon>Bacteria</taxon>
        <taxon>Bacillati</taxon>
        <taxon>Cyanobacteriota</taxon>
        <taxon>Cyanophyceae</taxon>
        <taxon>Prochlorotrichales</taxon>
        <taxon>Prochlorotrichaceae</taxon>
        <taxon>Prochlorothrix</taxon>
    </lineage>
</organism>
<dbReference type="Pfam" id="PF02830">
    <property type="entry name" value="V4R"/>
    <property type="match status" value="1"/>
</dbReference>
<feature type="domain" description="4-vinyl reductase 4VR" evidence="1">
    <location>
        <begin position="134"/>
        <end position="196"/>
    </location>
</feature>
<dbReference type="AlphaFoldDB" id="A0A0M2PW56"/>
<dbReference type="InterPro" id="IPR004096">
    <property type="entry name" value="V4R"/>
</dbReference>
<dbReference type="OrthoDB" id="1804856at2"/>
<protein>
    <submittedName>
        <fullName evidence="2">4-vinyl reductase</fullName>
    </submittedName>
</protein>
<comment type="caution">
    <text evidence="2">The sequence shown here is derived from an EMBL/GenBank/DDBJ whole genome shotgun (WGS) entry which is preliminary data.</text>
</comment>
<dbReference type="SUPFAM" id="SSF111126">
    <property type="entry name" value="Ligand-binding domain in the NO signalling and Golgi transport"/>
    <property type="match status" value="1"/>
</dbReference>
<sequence length="227" mass="26305">MATIDQQLPITKLAFPKKHNHYGFRDFFRFDPERGTILDWNGVQNFLTSEDFIIGLVEGLEEEVGDASAAIMYTVGCEWGKQDSLVFEKWFEEEFDRNIRQVNLMFLLETWWWPYTTQGWGRWEVDMGDRKQGFIFINLFDSAVARTLGDVGKPVCYLYAGLFAGFFTELVKKQLSCIEIQCYSMGETYCKFLLGGQDRIDAASFWLNEGATAVDIEKRLRTGDQLR</sequence>
<gene>
    <name evidence="2" type="ORF">PROH_16540</name>
</gene>
<dbReference type="PANTHER" id="PTHR35090:SF1">
    <property type="entry name" value="SLR0144 PROTEIN"/>
    <property type="match status" value="1"/>
</dbReference>
<dbReference type="EMBL" id="AJTX02000006">
    <property type="protein sequence ID" value="KKI99317.1"/>
    <property type="molecule type" value="Genomic_DNA"/>
</dbReference>
<dbReference type="RefSeq" id="WP_016923171.1">
    <property type="nucleotide sequence ID" value="NZ_KB235937.1"/>
</dbReference>
<proteinExistence type="predicted"/>
<dbReference type="STRING" id="317619.GCA_000332315_02491"/>
<reference evidence="2" key="1">
    <citation type="submission" date="2012-04" db="EMBL/GenBank/DDBJ databases">
        <authorList>
            <person name="Borisov I.G."/>
            <person name="Ivanikova N.V."/>
            <person name="Pinevich A.V."/>
        </authorList>
    </citation>
    <scope>NUCLEOTIDE SEQUENCE</scope>
    <source>
        <strain evidence="2">CALU 1027</strain>
    </source>
</reference>
<dbReference type="SMART" id="SM00989">
    <property type="entry name" value="V4R"/>
    <property type="match status" value="1"/>
</dbReference>